<accession>A0AAC8Q1D6</accession>
<sequence length="40" mass="4336">MSHGRGPEGGKENHATSRARAPRRAPRPLEPPTCSRAKSQ</sequence>
<evidence type="ECO:0000313" key="3">
    <source>
        <dbReference type="Proteomes" id="UP000035579"/>
    </source>
</evidence>
<evidence type="ECO:0000256" key="1">
    <source>
        <dbReference type="SAM" id="MobiDB-lite"/>
    </source>
</evidence>
<feature type="compositionally biased region" description="Basic and acidic residues" evidence="1">
    <location>
        <begin position="1"/>
        <end position="15"/>
    </location>
</feature>
<dbReference type="Proteomes" id="UP000035579">
    <property type="component" value="Chromosome"/>
</dbReference>
<dbReference type="KEGG" id="age:AA314_00794"/>
<organism evidence="2 3">
    <name type="scientific">Archangium gephyra</name>
    <dbReference type="NCBI Taxonomy" id="48"/>
    <lineage>
        <taxon>Bacteria</taxon>
        <taxon>Pseudomonadati</taxon>
        <taxon>Myxococcota</taxon>
        <taxon>Myxococcia</taxon>
        <taxon>Myxococcales</taxon>
        <taxon>Cystobacterineae</taxon>
        <taxon>Archangiaceae</taxon>
        <taxon>Archangium</taxon>
    </lineage>
</organism>
<feature type="region of interest" description="Disordered" evidence="1">
    <location>
        <begin position="1"/>
        <end position="40"/>
    </location>
</feature>
<evidence type="ECO:0000313" key="2">
    <source>
        <dbReference type="EMBL" id="AKI99167.1"/>
    </source>
</evidence>
<dbReference type="AlphaFoldDB" id="A0AAC8Q1D6"/>
<name>A0AAC8Q1D6_9BACT</name>
<proteinExistence type="predicted"/>
<dbReference type="EMBL" id="CP011509">
    <property type="protein sequence ID" value="AKI99167.1"/>
    <property type="molecule type" value="Genomic_DNA"/>
</dbReference>
<reference evidence="2 3" key="1">
    <citation type="submission" date="2015-05" db="EMBL/GenBank/DDBJ databases">
        <title>Genome assembly of Archangium gephyra DSM 2261.</title>
        <authorList>
            <person name="Sharma G."/>
            <person name="Subramanian S."/>
        </authorList>
    </citation>
    <scope>NUCLEOTIDE SEQUENCE [LARGE SCALE GENOMIC DNA]</scope>
    <source>
        <strain evidence="2 3">DSM 2261</strain>
    </source>
</reference>
<gene>
    <name evidence="2" type="ORF">AA314_00794</name>
</gene>
<protein>
    <submittedName>
        <fullName evidence="2">Uncharacterized protein</fullName>
    </submittedName>
</protein>